<gene>
    <name evidence="1" type="ORF">MM415A00503_0003</name>
</gene>
<accession>A0A6M3KJR9</accession>
<dbReference type="AlphaFoldDB" id="A0A6M3KJR9"/>
<protein>
    <submittedName>
        <fullName evidence="1">Uncharacterized protein</fullName>
    </submittedName>
</protein>
<name>A0A6M3KJR9_9ZZZZ</name>
<reference evidence="1" key="1">
    <citation type="submission" date="2020-03" db="EMBL/GenBank/DDBJ databases">
        <title>The deep terrestrial virosphere.</title>
        <authorList>
            <person name="Holmfeldt K."/>
            <person name="Nilsson E."/>
            <person name="Simone D."/>
            <person name="Lopez-Fernandez M."/>
            <person name="Wu X."/>
            <person name="de Brujin I."/>
            <person name="Lundin D."/>
            <person name="Andersson A."/>
            <person name="Bertilsson S."/>
            <person name="Dopson M."/>
        </authorList>
    </citation>
    <scope>NUCLEOTIDE SEQUENCE</scope>
    <source>
        <strain evidence="1">MM415A00503</strain>
    </source>
</reference>
<organism evidence="1">
    <name type="scientific">viral metagenome</name>
    <dbReference type="NCBI Taxonomy" id="1070528"/>
    <lineage>
        <taxon>unclassified sequences</taxon>
        <taxon>metagenomes</taxon>
        <taxon>organismal metagenomes</taxon>
    </lineage>
</organism>
<proteinExistence type="predicted"/>
<sequence>MKWIKNKNKSLYVSERLSNQDGFIYLSHRRKSFREIAWADWDEKTESGWGDAAVNITIYDGGAVASETGQGVLTGDDRIHTQAGDVGAAVNDSGYYYRPMDGADDKFTTTDNWFNTLIAGQSQWFIGVKCYLDSTDVAGNYVFNWTDTDARVSLDDNGGKNRFVLADIDNVQEAQSTTDNTVVDTVGWACIWTGASKSRGGWKSGTHPVNWSDFEAGKRVEFVSLFDNIATLSTPTYADIFFAGVNMKGRIYAVVVAQGKTLIDDGA</sequence>
<dbReference type="EMBL" id="MT142466">
    <property type="protein sequence ID" value="QJA81648.1"/>
    <property type="molecule type" value="Genomic_DNA"/>
</dbReference>
<evidence type="ECO:0000313" key="1">
    <source>
        <dbReference type="EMBL" id="QJA81648.1"/>
    </source>
</evidence>